<feature type="region of interest" description="Disordered" evidence="10">
    <location>
        <begin position="55"/>
        <end position="76"/>
    </location>
</feature>
<evidence type="ECO:0000256" key="7">
    <source>
        <dbReference type="ARBA" id="ARBA00023163"/>
    </source>
</evidence>
<keyword evidence="9" id="KW-0539">Nucleus</keyword>
<keyword evidence="4" id="KW-0862">Zinc</keyword>
<dbReference type="Proteomes" id="UP001497382">
    <property type="component" value="Unassembled WGS sequence"/>
</dbReference>
<proteinExistence type="predicted"/>
<evidence type="ECO:0000256" key="8">
    <source>
        <dbReference type="ARBA" id="ARBA00023170"/>
    </source>
</evidence>
<evidence type="ECO:0000256" key="10">
    <source>
        <dbReference type="SAM" id="MobiDB-lite"/>
    </source>
</evidence>
<evidence type="ECO:0000313" key="13">
    <source>
        <dbReference type="Proteomes" id="UP001497382"/>
    </source>
</evidence>
<comment type="caution">
    <text evidence="12">The sequence shown here is derived from an EMBL/GenBank/DDBJ whole genome shotgun (WGS) entry which is preliminary data.</text>
</comment>
<dbReference type="GO" id="GO:0005634">
    <property type="term" value="C:nucleus"/>
    <property type="evidence" value="ECO:0007669"/>
    <property type="project" value="UniProtKB-SubCell"/>
</dbReference>
<keyword evidence="3" id="KW-0863">Zinc-finger</keyword>
<dbReference type="PANTHER" id="PTHR45805:SF10">
    <property type="entry name" value="ECDYSONE-INDUCED PROTEIN 78C"/>
    <property type="match status" value="1"/>
</dbReference>
<keyword evidence="2" id="KW-0479">Metal-binding</keyword>
<feature type="non-terminal residue" evidence="12">
    <location>
        <position position="1"/>
    </location>
</feature>
<evidence type="ECO:0000256" key="6">
    <source>
        <dbReference type="ARBA" id="ARBA00023125"/>
    </source>
</evidence>
<dbReference type="SMART" id="SM00399">
    <property type="entry name" value="ZnF_C4"/>
    <property type="match status" value="1"/>
</dbReference>
<dbReference type="PROSITE" id="PS51030">
    <property type="entry name" value="NUCLEAR_REC_DBD_2"/>
    <property type="match status" value="1"/>
</dbReference>
<dbReference type="GO" id="GO:0003700">
    <property type="term" value="F:DNA-binding transcription factor activity"/>
    <property type="evidence" value="ECO:0007669"/>
    <property type="project" value="InterPro"/>
</dbReference>
<dbReference type="InterPro" id="IPR001628">
    <property type="entry name" value="Znf_hrmn_rcpt"/>
</dbReference>
<evidence type="ECO:0000256" key="2">
    <source>
        <dbReference type="ARBA" id="ARBA00022723"/>
    </source>
</evidence>
<dbReference type="Gene3D" id="3.30.50.10">
    <property type="entry name" value="Erythroid Transcription Factor GATA-1, subunit A"/>
    <property type="match status" value="1"/>
</dbReference>
<evidence type="ECO:0000313" key="12">
    <source>
        <dbReference type="EMBL" id="CAL1286442.1"/>
    </source>
</evidence>
<dbReference type="GO" id="GO:0043565">
    <property type="term" value="F:sequence-specific DNA binding"/>
    <property type="evidence" value="ECO:0007669"/>
    <property type="project" value="InterPro"/>
</dbReference>
<dbReference type="SUPFAM" id="SSF57716">
    <property type="entry name" value="Glucocorticoid receptor-like (DNA-binding domain)"/>
    <property type="match status" value="1"/>
</dbReference>
<gene>
    <name evidence="12" type="ORF">LARSCL_LOCUS14249</name>
</gene>
<sequence>VLRQRGFFRRSIQKQIDYKCLREEKCQVVRLNRNRCQYCRFRKCLQVGMSKDSVRYGRVPKRSREKQPEAKPRDTTEMYDMIVSITQAHLTHCAYTQAKTQGLLRKPFVGVGDEQS</sequence>
<dbReference type="Pfam" id="PF00105">
    <property type="entry name" value="zf-C4"/>
    <property type="match status" value="1"/>
</dbReference>
<protein>
    <recommendedName>
        <fullName evidence="11">Nuclear receptor domain-containing protein</fullName>
    </recommendedName>
</protein>
<evidence type="ECO:0000256" key="3">
    <source>
        <dbReference type="ARBA" id="ARBA00022771"/>
    </source>
</evidence>
<evidence type="ECO:0000256" key="1">
    <source>
        <dbReference type="ARBA" id="ARBA00004123"/>
    </source>
</evidence>
<keyword evidence="6" id="KW-0238">DNA-binding</keyword>
<name>A0AAV2AS61_9ARAC</name>
<feature type="domain" description="Nuclear receptor" evidence="11">
    <location>
        <begin position="1"/>
        <end position="56"/>
    </location>
</feature>
<dbReference type="AlphaFoldDB" id="A0AAV2AS61"/>
<dbReference type="InterPro" id="IPR013088">
    <property type="entry name" value="Znf_NHR/GATA"/>
</dbReference>
<feature type="compositionally biased region" description="Basic and acidic residues" evidence="10">
    <location>
        <begin position="65"/>
        <end position="76"/>
    </location>
</feature>
<keyword evidence="13" id="KW-1185">Reference proteome</keyword>
<evidence type="ECO:0000256" key="4">
    <source>
        <dbReference type="ARBA" id="ARBA00022833"/>
    </source>
</evidence>
<evidence type="ECO:0000256" key="9">
    <source>
        <dbReference type="ARBA" id="ARBA00023242"/>
    </source>
</evidence>
<evidence type="ECO:0000259" key="11">
    <source>
        <dbReference type="PROSITE" id="PS51030"/>
    </source>
</evidence>
<organism evidence="12 13">
    <name type="scientific">Larinioides sclopetarius</name>
    <dbReference type="NCBI Taxonomy" id="280406"/>
    <lineage>
        <taxon>Eukaryota</taxon>
        <taxon>Metazoa</taxon>
        <taxon>Ecdysozoa</taxon>
        <taxon>Arthropoda</taxon>
        <taxon>Chelicerata</taxon>
        <taxon>Arachnida</taxon>
        <taxon>Araneae</taxon>
        <taxon>Araneomorphae</taxon>
        <taxon>Entelegynae</taxon>
        <taxon>Araneoidea</taxon>
        <taxon>Araneidae</taxon>
        <taxon>Larinioides</taxon>
    </lineage>
</organism>
<evidence type="ECO:0000256" key="5">
    <source>
        <dbReference type="ARBA" id="ARBA00023015"/>
    </source>
</evidence>
<keyword evidence="5" id="KW-0805">Transcription regulation</keyword>
<reference evidence="12 13" key="1">
    <citation type="submission" date="2024-04" db="EMBL/GenBank/DDBJ databases">
        <authorList>
            <person name="Rising A."/>
            <person name="Reimegard J."/>
            <person name="Sonavane S."/>
            <person name="Akerstrom W."/>
            <person name="Nylinder S."/>
            <person name="Hedman E."/>
            <person name="Kallberg Y."/>
        </authorList>
    </citation>
    <scope>NUCLEOTIDE SEQUENCE [LARGE SCALE GENOMIC DNA]</scope>
</reference>
<accession>A0AAV2AS61</accession>
<feature type="non-terminal residue" evidence="12">
    <location>
        <position position="116"/>
    </location>
</feature>
<comment type="subcellular location">
    <subcellularLocation>
        <location evidence="1">Nucleus</location>
    </subcellularLocation>
</comment>
<dbReference type="GO" id="GO:0008270">
    <property type="term" value="F:zinc ion binding"/>
    <property type="evidence" value="ECO:0007669"/>
    <property type="project" value="UniProtKB-KW"/>
</dbReference>
<dbReference type="EMBL" id="CAXIEN010000203">
    <property type="protein sequence ID" value="CAL1286442.1"/>
    <property type="molecule type" value="Genomic_DNA"/>
</dbReference>
<keyword evidence="7" id="KW-0804">Transcription</keyword>
<keyword evidence="8" id="KW-0675">Receptor</keyword>
<dbReference type="PANTHER" id="PTHR45805">
    <property type="entry name" value="NUCLEAR HORMONE RECEPTOR HR3-RELATED"/>
    <property type="match status" value="1"/>
</dbReference>